<dbReference type="GO" id="GO:0006281">
    <property type="term" value="P:DNA repair"/>
    <property type="evidence" value="ECO:0007669"/>
    <property type="project" value="InterPro"/>
</dbReference>
<accession>A0A9W9U5Z0</accession>
<evidence type="ECO:0000313" key="2">
    <source>
        <dbReference type="Proteomes" id="UP001147746"/>
    </source>
</evidence>
<dbReference type="EMBL" id="JAPZBO010000003">
    <property type="protein sequence ID" value="KAJ5321386.1"/>
    <property type="molecule type" value="Genomic_DNA"/>
</dbReference>
<comment type="caution">
    <text evidence="1">The sequence shown here is derived from an EMBL/GenBank/DDBJ whole genome shotgun (WGS) entry which is preliminary data.</text>
</comment>
<dbReference type="GO" id="GO:0003824">
    <property type="term" value="F:catalytic activity"/>
    <property type="evidence" value="ECO:0007669"/>
    <property type="project" value="InterPro"/>
</dbReference>
<protein>
    <submittedName>
        <fullName evidence="1">Uncharacterized protein</fullName>
    </submittedName>
</protein>
<dbReference type="Proteomes" id="UP001147746">
    <property type="component" value="Unassembled WGS sequence"/>
</dbReference>
<dbReference type="InterPro" id="IPR011257">
    <property type="entry name" value="DNA_glycosylase"/>
</dbReference>
<name>A0A9W9U5Z0_9EURO</name>
<gene>
    <name evidence="1" type="ORF">N7476_004388</name>
</gene>
<reference evidence="1" key="1">
    <citation type="submission" date="2022-12" db="EMBL/GenBank/DDBJ databases">
        <authorList>
            <person name="Petersen C."/>
        </authorList>
    </citation>
    <scope>NUCLEOTIDE SEQUENCE</scope>
    <source>
        <strain evidence="1">IBT 21472</strain>
    </source>
</reference>
<proteinExistence type="predicted"/>
<evidence type="ECO:0000313" key="1">
    <source>
        <dbReference type="EMBL" id="KAJ5321386.1"/>
    </source>
</evidence>
<dbReference type="AlphaFoldDB" id="A0A9W9U5Z0"/>
<dbReference type="SUPFAM" id="SSF48150">
    <property type="entry name" value="DNA-glycosylase"/>
    <property type="match status" value="1"/>
</dbReference>
<keyword evidence="2" id="KW-1185">Reference proteome</keyword>
<reference evidence="1" key="2">
    <citation type="journal article" date="2023" name="IMA Fungus">
        <title>Comparative genomic study of the Penicillium genus elucidates a diverse pangenome and 15 lateral gene transfer events.</title>
        <authorList>
            <person name="Petersen C."/>
            <person name="Sorensen T."/>
            <person name="Nielsen M.R."/>
            <person name="Sondergaard T.E."/>
            <person name="Sorensen J.L."/>
            <person name="Fitzpatrick D.A."/>
            <person name="Frisvad J.C."/>
            <person name="Nielsen K.L."/>
        </authorList>
    </citation>
    <scope>NUCLEOTIDE SEQUENCE</scope>
    <source>
        <strain evidence="1">IBT 21472</strain>
    </source>
</reference>
<organism evidence="1 2">
    <name type="scientific">Penicillium atrosanguineum</name>
    <dbReference type="NCBI Taxonomy" id="1132637"/>
    <lineage>
        <taxon>Eukaryota</taxon>
        <taxon>Fungi</taxon>
        <taxon>Dikarya</taxon>
        <taxon>Ascomycota</taxon>
        <taxon>Pezizomycotina</taxon>
        <taxon>Eurotiomycetes</taxon>
        <taxon>Eurotiomycetidae</taxon>
        <taxon>Eurotiales</taxon>
        <taxon>Aspergillaceae</taxon>
        <taxon>Penicillium</taxon>
    </lineage>
</organism>
<sequence>MPKVQADDMTLRVQEVLDKFGSPPLAETPLAKKACSPTPEGVLAMIIDAMLKSRPVQHGLSQRTVNHLIEVGYHDVNKLSDSTWEERTDVLRESGYNRYREQAATNLGALAEFVQEKYDGDLNNLLQQGRAERDEVGRLVKDIKGVGDLAEELFLNNVQSVWPSMTPFVDSRSLKTADEIGIGTDVEAIYDAVQRDPMKMSRLANGLSTVRLEYRQQGISI</sequence>